<organism evidence="2">
    <name type="scientific">Brassica cretica</name>
    <name type="common">Mustard</name>
    <dbReference type="NCBI Taxonomy" id="69181"/>
    <lineage>
        <taxon>Eukaryota</taxon>
        <taxon>Viridiplantae</taxon>
        <taxon>Streptophyta</taxon>
        <taxon>Embryophyta</taxon>
        <taxon>Tracheophyta</taxon>
        <taxon>Spermatophyta</taxon>
        <taxon>Magnoliopsida</taxon>
        <taxon>eudicotyledons</taxon>
        <taxon>Gunneridae</taxon>
        <taxon>Pentapetalae</taxon>
        <taxon>rosids</taxon>
        <taxon>malvids</taxon>
        <taxon>Brassicales</taxon>
        <taxon>Brassicaceae</taxon>
        <taxon>Brassiceae</taxon>
        <taxon>Brassica</taxon>
    </lineage>
</organism>
<evidence type="ECO:0000313" key="2">
    <source>
        <dbReference type="EMBL" id="KAF2601717.1"/>
    </source>
</evidence>
<proteinExistence type="predicted"/>
<comment type="caution">
    <text evidence="2">The sequence shown here is derived from an EMBL/GenBank/DDBJ whole genome shotgun (WGS) entry which is preliminary data.</text>
</comment>
<name>A0A8S9L715_BRACR</name>
<reference evidence="2" key="1">
    <citation type="submission" date="2019-12" db="EMBL/GenBank/DDBJ databases">
        <title>Genome sequencing and annotation of Brassica cretica.</title>
        <authorList>
            <person name="Studholme D.J."/>
            <person name="Sarris P.F."/>
        </authorList>
    </citation>
    <scope>NUCLEOTIDE SEQUENCE</scope>
    <source>
        <strain evidence="1">PFS-001/15</strain>
        <strain evidence="2">PFS-102/07</strain>
        <tissue evidence="2">Leaf</tissue>
    </source>
</reference>
<dbReference type="EMBL" id="QGKW02001911">
    <property type="protein sequence ID" value="KAF2566513.1"/>
    <property type="molecule type" value="Genomic_DNA"/>
</dbReference>
<protein>
    <submittedName>
        <fullName evidence="2">Uncharacterized protein</fullName>
    </submittedName>
</protein>
<dbReference type="EMBL" id="QGKY02000094">
    <property type="protein sequence ID" value="KAF2601717.1"/>
    <property type="molecule type" value="Genomic_DNA"/>
</dbReference>
<evidence type="ECO:0000313" key="1">
    <source>
        <dbReference type="EMBL" id="KAF2566513.1"/>
    </source>
</evidence>
<sequence length="110" mass="12741">MFFILQKLNSYYISYSYNIYKKKKALEIIDAAAASSVIIIDVFFLVISYNANNHSIAEETSLTIEKMFSNANHNMIDVLMMKFGYQVVQETRKLSKSLHIRFIPAYITVL</sequence>
<accession>A0A8S9L715</accession>
<dbReference type="AlphaFoldDB" id="A0A8S9L715"/>
<dbReference type="Proteomes" id="UP000712281">
    <property type="component" value="Unassembled WGS sequence"/>
</dbReference>
<gene>
    <name evidence="1" type="ORF">F2Q68_00027203</name>
    <name evidence="2" type="ORF">F2Q70_00027643</name>
</gene>